<sequence>MLLVDDQDLVRMGIRMALEADDGLTVVAEAGDGATALRMAHEHRPDVVLMDVRMPGTDGIQATTRITAELPQVRVLVLTTFDLDEYAFDAIRAGAAGFLLKSARPAELRSAVHAVARGEGVTSPRVTRRLMELARPALPREPDARLGTLTAREREVLALVGEGLSNPEIAATLVVEESTVKTHVNRLLAKLGARDRVHAVIFALEQGVRRG</sequence>
<keyword evidence="9" id="KW-1185">Reference proteome</keyword>
<organism evidence="8 9">
    <name type="scientific">Auraticoccus monumenti</name>
    <dbReference type="NCBI Taxonomy" id="675864"/>
    <lineage>
        <taxon>Bacteria</taxon>
        <taxon>Bacillati</taxon>
        <taxon>Actinomycetota</taxon>
        <taxon>Actinomycetes</taxon>
        <taxon>Propionibacteriales</taxon>
        <taxon>Propionibacteriaceae</taxon>
        <taxon>Auraticoccus</taxon>
    </lineage>
</organism>
<name>A0A1G6T140_9ACTN</name>
<dbReference type="SUPFAM" id="SSF46894">
    <property type="entry name" value="C-terminal effector domain of the bipartite response regulators"/>
    <property type="match status" value="1"/>
</dbReference>
<dbReference type="PROSITE" id="PS50043">
    <property type="entry name" value="HTH_LUXR_2"/>
    <property type="match status" value="1"/>
</dbReference>
<dbReference type="InterPro" id="IPR011006">
    <property type="entry name" value="CheY-like_superfamily"/>
</dbReference>
<keyword evidence="2" id="KW-0805">Transcription regulation</keyword>
<dbReference type="PRINTS" id="PR00038">
    <property type="entry name" value="HTHLUXR"/>
</dbReference>
<dbReference type="GO" id="GO:0006355">
    <property type="term" value="P:regulation of DNA-templated transcription"/>
    <property type="evidence" value="ECO:0007669"/>
    <property type="project" value="InterPro"/>
</dbReference>
<reference evidence="8 9" key="1">
    <citation type="submission" date="2016-10" db="EMBL/GenBank/DDBJ databases">
        <authorList>
            <person name="de Groot N.N."/>
        </authorList>
    </citation>
    <scope>NUCLEOTIDE SEQUENCE [LARGE SCALE GENOMIC DNA]</scope>
    <source>
        <strain evidence="8 9">MON 2.2</strain>
    </source>
</reference>
<dbReference type="Pfam" id="PF00196">
    <property type="entry name" value="GerE"/>
    <property type="match status" value="1"/>
</dbReference>
<dbReference type="EMBL" id="LT629688">
    <property type="protein sequence ID" value="SDD22256.1"/>
    <property type="molecule type" value="Genomic_DNA"/>
</dbReference>
<dbReference type="AlphaFoldDB" id="A0A1G6T140"/>
<evidence type="ECO:0000256" key="1">
    <source>
        <dbReference type="ARBA" id="ARBA00022553"/>
    </source>
</evidence>
<dbReference type="InterPro" id="IPR039420">
    <property type="entry name" value="WalR-like"/>
</dbReference>
<dbReference type="CDD" id="cd06170">
    <property type="entry name" value="LuxR_C_like"/>
    <property type="match status" value="1"/>
</dbReference>
<evidence type="ECO:0000256" key="5">
    <source>
        <dbReference type="PROSITE-ProRule" id="PRU00169"/>
    </source>
</evidence>
<evidence type="ECO:0000259" key="6">
    <source>
        <dbReference type="PROSITE" id="PS50043"/>
    </source>
</evidence>
<dbReference type="PROSITE" id="PS00622">
    <property type="entry name" value="HTH_LUXR_1"/>
    <property type="match status" value="1"/>
</dbReference>
<dbReference type="SMART" id="SM00421">
    <property type="entry name" value="HTH_LUXR"/>
    <property type="match status" value="1"/>
</dbReference>
<dbReference type="GO" id="GO:0000160">
    <property type="term" value="P:phosphorelay signal transduction system"/>
    <property type="evidence" value="ECO:0007669"/>
    <property type="project" value="InterPro"/>
</dbReference>
<evidence type="ECO:0000256" key="3">
    <source>
        <dbReference type="ARBA" id="ARBA00023125"/>
    </source>
</evidence>
<dbReference type="InterPro" id="IPR016032">
    <property type="entry name" value="Sig_transdc_resp-reg_C-effctor"/>
</dbReference>
<dbReference type="InterPro" id="IPR058245">
    <property type="entry name" value="NreC/VraR/RcsB-like_REC"/>
</dbReference>
<accession>A0A1G6T140</accession>
<feature type="domain" description="HTH luxR-type" evidence="6">
    <location>
        <begin position="142"/>
        <end position="207"/>
    </location>
</feature>
<feature type="domain" description="Response regulatory" evidence="7">
    <location>
        <begin position="1"/>
        <end position="116"/>
    </location>
</feature>
<evidence type="ECO:0000256" key="2">
    <source>
        <dbReference type="ARBA" id="ARBA00023015"/>
    </source>
</evidence>
<keyword evidence="4" id="KW-0804">Transcription</keyword>
<dbReference type="Gene3D" id="3.40.50.2300">
    <property type="match status" value="1"/>
</dbReference>
<evidence type="ECO:0000256" key="4">
    <source>
        <dbReference type="ARBA" id="ARBA00023163"/>
    </source>
</evidence>
<dbReference type="InterPro" id="IPR000792">
    <property type="entry name" value="Tscrpt_reg_LuxR_C"/>
</dbReference>
<keyword evidence="1 5" id="KW-0597">Phosphoprotein</keyword>
<dbReference type="PANTHER" id="PTHR43214">
    <property type="entry name" value="TWO-COMPONENT RESPONSE REGULATOR"/>
    <property type="match status" value="1"/>
</dbReference>
<evidence type="ECO:0000313" key="8">
    <source>
        <dbReference type="EMBL" id="SDD22256.1"/>
    </source>
</evidence>
<dbReference type="GO" id="GO:0003677">
    <property type="term" value="F:DNA binding"/>
    <property type="evidence" value="ECO:0007669"/>
    <property type="project" value="UniProtKB-KW"/>
</dbReference>
<dbReference type="SMART" id="SM00448">
    <property type="entry name" value="REC"/>
    <property type="match status" value="1"/>
</dbReference>
<evidence type="ECO:0000259" key="7">
    <source>
        <dbReference type="PROSITE" id="PS50110"/>
    </source>
</evidence>
<dbReference type="InterPro" id="IPR001789">
    <property type="entry name" value="Sig_transdc_resp-reg_receiver"/>
</dbReference>
<dbReference type="Proteomes" id="UP000198546">
    <property type="component" value="Chromosome i"/>
</dbReference>
<dbReference type="STRING" id="675864.SAMN04489747_0479"/>
<dbReference type="Pfam" id="PF00072">
    <property type="entry name" value="Response_reg"/>
    <property type="match status" value="1"/>
</dbReference>
<dbReference type="PROSITE" id="PS50110">
    <property type="entry name" value="RESPONSE_REGULATORY"/>
    <property type="match status" value="1"/>
</dbReference>
<protein>
    <submittedName>
        <fullName evidence="8">DNA-binding response regulator, NarL/FixJ family, contains REC and HTH domains</fullName>
    </submittedName>
</protein>
<dbReference type="PANTHER" id="PTHR43214:SF24">
    <property type="entry name" value="TRANSCRIPTIONAL REGULATORY PROTEIN NARL-RELATED"/>
    <property type="match status" value="1"/>
</dbReference>
<keyword evidence="3 8" id="KW-0238">DNA-binding</keyword>
<proteinExistence type="predicted"/>
<gene>
    <name evidence="8" type="ORF">SAMN04489747_0479</name>
</gene>
<evidence type="ECO:0000313" key="9">
    <source>
        <dbReference type="Proteomes" id="UP000198546"/>
    </source>
</evidence>
<feature type="modified residue" description="4-aspartylphosphate" evidence="5">
    <location>
        <position position="51"/>
    </location>
</feature>
<dbReference type="SUPFAM" id="SSF52172">
    <property type="entry name" value="CheY-like"/>
    <property type="match status" value="1"/>
</dbReference>
<dbReference type="CDD" id="cd17535">
    <property type="entry name" value="REC_NarL-like"/>
    <property type="match status" value="1"/>
</dbReference>